<dbReference type="InterPro" id="IPR013683">
    <property type="entry name" value="Vaccinia_D10_N"/>
</dbReference>
<evidence type="ECO:0000313" key="9">
    <source>
        <dbReference type="EMBL" id="ADK63725.1"/>
    </source>
</evidence>
<dbReference type="Proteomes" id="UP000158288">
    <property type="component" value="Segment"/>
</dbReference>
<dbReference type="SUPFAM" id="SSF55811">
    <property type="entry name" value="Nudix"/>
    <property type="match status" value="1"/>
</dbReference>
<gene>
    <name evidence="9" type="primary">m085R</name>
</gene>
<keyword evidence="7" id="KW-0464">Manganese</keyword>
<dbReference type="InterPro" id="IPR003301">
    <property type="entry name" value="Vaccinia_D10_decapping"/>
</dbReference>
<dbReference type="InterPro" id="IPR020084">
    <property type="entry name" value="NUDIX_hydrolase_CS"/>
</dbReference>
<keyword evidence="5" id="KW-0378">Hydrolase</keyword>
<feature type="domain" description="Nudix hydrolase" evidence="8">
    <location>
        <begin position="46"/>
        <end position="230"/>
    </location>
</feature>
<sequence>MNERLQYSHLMNYITQHNRKLSKTYTWTDDAQRVSATAFNNQRLRWSNKTSICLILSTLDNKFIACSRKHSFLYSEIVRCRSVFRKKRLFLTYTKFLKKIERPFLSSKLNVPLDDPGTEHNDIIFPGGLPKNEEDPIMCLSREIKEEINIDSKDIYIDSRFFVHLFIEDLLSNRIYETILFLGKTTLTSHEILNNFLANREIKSLVFLDTLEKGVMCDVLRYVLVVSRLKCFGSVGDKTELLYDKVTESVKKMTRYGFD</sequence>
<protein>
    <submittedName>
        <fullName evidence="9">M85R</fullName>
    </submittedName>
</protein>
<dbReference type="GO" id="GO:0016791">
    <property type="term" value="F:phosphatase activity"/>
    <property type="evidence" value="ECO:0007669"/>
    <property type="project" value="InterPro"/>
</dbReference>
<evidence type="ECO:0000256" key="3">
    <source>
        <dbReference type="ARBA" id="ARBA00005582"/>
    </source>
</evidence>
<keyword evidence="4" id="KW-0479">Metal-binding</keyword>
<evidence type="ECO:0000256" key="2">
    <source>
        <dbReference type="ARBA" id="ARBA00001946"/>
    </source>
</evidence>
<evidence type="ECO:0000256" key="6">
    <source>
        <dbReference type="ARBA" id="ARBA00022842"/>
    </source>
</evidence>
<evidence type="ECO:0000256" key="7">
    <source>
        <dbReference type="ARBA" id="ARBA00023211"/>
    </source>
</evidence>
<evidence type="ECO:0000259" key="8">
    <source>
        <dbReference type="PROSITE" id="PS51462"/>
    </source>
</evidence>
<evidence type="ECO:0000313" key="10">
    <source>
        <dbReference type="Proteomes" id="UP000158288"/>
    </source>
</evidence>
<dbReference type="PRINTS" id="PR01364">
    <property type="entry name" value="VD10PROTEIN"/>
</dbReference>
<dbReference type="EMBL" id="GQ409969">
    <property type="protein sequence ID" value="ADK63725.1"/>
    <property type="molecule type" value="Genomic_DNA"/>
</dbReference>
<dbReference type="InterPro" id="IPR015797">
    <property type="entry name" value="NUDIX_hydrolase-like_dom_sf"/>
</dbReference>
<dbReference type="Gene3D" id="3.90.79.10">
    <property type="entry name" value="Nucleoside Triphosphate Pyrophosphohydrolase"/>
    <property type="match status" value="1"/>
</dbReference>
<evidence type="ECO:0000256" key="1">
    <source>
        <dbReference type="ARBA" id="ARBA00001936"/>
    </source>
</evidence>
<accession>E2CZY0</accession>
<comment type="cofactor">
    <cofactor evidence="2">
        <name>Mg(2+)</name>
        <dbReference type="ChEBI" id="CHEBI:18420"/>
    </cofactor>
</comment>
<dbReference type="PROSITE" id="PS00893">
    <property type="entry name" value="NUDIX_BOX"/>
    <property type="match status" value="1"/>
</dbReference>
<dbReference type="Pfam" id="PF08476">
    <property type="entry name" value="VD10_N"/>
    <property type="match status" value="1"/>
</dbReference>
<proteinExistence type="inferred from homology"/>
<evidence type="ECO:0000256" key="4">
    <source>
        <dbReference type="ARBA" id="ARBA00022723"/>
    </source>
</evidence>
<evidence type="ECO:0000256" key="5">
    <source>
        <dbReference type="ARBA" id="ARBA00022801"/>
    </source>
</evidence>
<organism evidence="9 10">
    <name type="scientific">Myxoma virus</name>
    <dbReference type="NCBI Taxonomy" id="10273"/>
    <lineage>
        <taxon>Viruses</taxon>
        <taxon>Varidnaviria</taxon>
        <taxon>Bamfordvirae</taxon>
        <taxon>Nucleocytoviricota</taxon>
        <taxon>Pokkesviricetes</taxon>
        <taxon>Chitovirales</taxon>
        <taxon>Poxviridae</taxon>
        <taxon>Chordopoxvirinae</taxon>
        <taxon>Leporipoxvirus</taxon>
        <taxon>Leporipoxvirus myxoma</taxon>
    </lineage>
</organism>
<comment type="similarity">
    <text evidence="3">Belongs to the Nudix hydrolase family.</text>
</comment>
<name>E2CZY0_9POXV</name>
<comment type="cofactor">
    <cofactor evidence="1">
        <name>Mn(2+)</name>
        <dbReference type="ChEBI" id="CHEBI:29035"/>
    </cofactor>
</comment>
<reference evidence="9 10" key="1">
    <citation type="journal article" date="2011" name="Emerg. Infect. Dis.">
        <title>Genome sequence of SG33 strain and recombination between wild-type and vaccine myxoma viruses.</title>
        <authorList>
            <person name="Camus-Bouclainville C."/>
            <person name="Gretillat M."/>
            <person name="Py R."/>
            <person name="Gelfi J."/>
            <person name="Guerin J.L."/>
            <person name="Bertagnoli S."/>
        </authorList>
    </citation>
    <scope>NUCLEOTIDE SEQUENCE [LARGE SCALE GENOMIC DNA]</scope>
    <source>
        <strain evidence="9">SG33</strain>
    </source>
</reference>
<keyword evidence="6" id="KW-0460">Magnesium</keyword>
<dbReference type="GO" id="GO:0046872">
    <property type="term" value="F:metal ion binding"/>
    <property type="evidence" value="ECO:0007669"/>
    <property type="project" value="UniProtKB-KW"/>
</dbReference>
<dbReference type="PROSITE" id="PS51462">
    <property type="entry name" value="NUDIX"/>
    <property type="match status" value="1"/>
</dbReference>
<dbReference type="InterPro" id="IPR000086">
    <property type="entry name" value="NUDIX_hydrolase_dom"/>
</dbReference>